<keyword evidence="6" id="KW-0804">Transcription</keyword>
<dbReference type="Gene3D" id="3.90.940.20">
    <property type="entry name" value="RPB5-like RNA polymerase subunit"/>
    <property type="match status" value="1"/>
</dbReference>
<feature type="non-terminal residue" evidence="6">
    <location>
        <position position="1"/>
    </location>
</feature>
<dbReference type="Proteomes" id="UP000257109">
    <property type="component" value="Unassembled WGS sequence"/>
</dbReference>
<dbReference type="InterPro" id="IPR014381">
    <property type="entry name" value="Arch_Rpo5/euc_Rpb5"/>
</dbReference>
<evidence type="ECO:0000259" key="5">
    <source>
        <dbReference type="Pfam" id="PF03871"/>
    </source>
</evidence>
<keyword evidence="7" id="KW-1185">Reference proteome</keyword>
<dbReference type="PIRSF" id="PIRSF000747">
    <property type="entry name" value="RPB5"/>
    <property type="match status" value="1"/>
</dbReference>
<dbReference type="PANTHER" id="PTHR10535">
    <property type="entry name" value="DNA-DIRECTED RNA POLYMERASES I, II, AND III SUBUNIT RPABC1"/>
    <property type="match status" value="1"/>
</dbReference>
<dbReference type="GO" id="GO:0003677">
    <property type="term" value="F:DNA binding"/>
    <property type="evidence" value="ECO:0007669"/>
    <property type="project" value="InterPro"/>
</dbReference>
<dbReference type="AlphaFoldDB" id="A0A371G366"/>
<dbReference type="Gene3D" id="3.40.1340.10">
    <property type="entry name" value="RNA polymerase, Rpb5, N-terminal domain"/>
    <property type="match status" value="1"/>
</dbReference>
<evidence type="ECO:0000256" key="2">
    <source>
        <dbReference type="ARBA" id="ARBA00023242"/>
    </source>
</evidence>
<dbReference type="InterPro" id="IPR035913">
    <property type="entry name" value="RPB5-like_sf"/>
</dbReference>
<accession>A0A371G366</accession>
<evidence type="ECO:0000256" key="3">
    <source>
        <dbReference type="ARBA" id="ARBA00025765"/>
    </source>
</evidence>
<dbReference type="GO" id="GO:0003899">
    <property type="term" value="F:DNA-directed RNA polymerase activity"/>
    <property type="evidence" value="ECO:0007669"/>
    <property type="project" value="InterPro"/>
</dbReference>
<comment type="subcellular location">
    <subcellularLocation>
        <location evidence="1">Nucleus</location>
    </subcellularLocation>
</comment>
<dbReference type="Pfam" id="PF01191">
    <property type="entry name" value="RNA_pol_Rpb5_C"/>
    <property type="match status" value="1"/>
</dbReference>
<organism evidence="6 7">
    <name type="scientific">Mucuna pruriens</name>
    <name type="common">Velvet bean</name>
    <name type="synonym">Dolichos pruriens</name>
    <dbReference type="NCBI Taxonomy" id="157652"/>
    <lineage>
        <taxon>Eukaryota</taxon>
        <taxon>Viridiplantae</taxon>
        <taxon>Streptophyta</taxon>
        <taxon>Embryophyta</taxon>
        <taxon>Tracheophyta</taxon>
        <taxon>Spermatophyta</taxon>
        <taxon>Magnoliopsida</taxon>
        <taxon>eudicotyledons</taxon>
        <taxon>Gunneridae</taxon>
        <taxon>Pentapetalae</taxon>
        <taxon>rosids</taxon>
        <taxon>fabids</taxon>
        <taxon>Fabales</taxon>
        <taxon>Fabaceae</taxon>
        <taxon>Papilionoideae</taxon>
        <taxon>50 kb inversion clade</taxon>
        <taxon>NPAAA clade</taxon>
        <taxon>indigoferoid/millettioid clade</taxon>
        <taxon>Phaseoleae</taxon>
        <taxon>Mucuna</taxon>
    </lineage>
</organism>
<dbReference type="GO" id="GO:0042797">
    <property type="term" value="P:tRNA transcription by RNA polymerase III"/>
    <property type="evidence" value="ECO:0007669"/>
    <property type="project" value="TreeGrafter"/>
</dbReference>
<dbReference type="STRING" id="157652.A0A371G366"/>
<dbReference type="EMBL" id="QJKJ01006892">
    <property type="protein sequence ID" value="RDX85010.1"/>
    <property type="molecule type" value="Genomic_DNA"/>
</dbReference>
<reference evidence="6" key="1">
    <citation type="submission" date="2018-05" db="EMBL/GenBank/DDBJ databases">
        <title>Draft genome of Mucuna pruriens seed.</title>
        <authorList>
            <person name="Nnadi N.E."/>
            <person name="Vos R."/>
            <person name="Hasami M.H."/>
            <person name="Devisetty U.K."/>
            <person name="Aguiy J.C."/>
        </authorList>
    </citation>
    <scope>NUCLEOTIDE SEQUENCE [LARGE SCALE GENOMIC DNA]</scope>
    <source>
        <strain evidence="6">JCA_2017</strain>
    </source>
</reference>
<sequence length="226" mass="25991">MERGMECMRSWIDTGSVESRRYYESRRTALEMLSDRGYDVVQHSNLTPSLAEFRSRFGQLPNPQSLAFCVSHLSNPSNMVRISYLFAHVQVVFADTHAIKKETVADIYNQIVDRENLKGLVLIVQSQMTSSARKYLQSCPFPVEIIRIDDMLVNISKHVLQPKYEVLTDDEKKALLMKYNIEEKQLPLMLKSDPIARYYKLEKGQVIKITHSGGVVDSHVSYRCVV</sequence>
<dbReference type="FunFam" id="3.90.940.20:FF:000001">
    <property type="entry name" value="DNA-directed RNA polymerases I, II, and III subunit RPABC1"/>
    <property type="match status" value="1"/>
</dbReference>
<dbReference type="GO" id="GO:0006362">
    <property type="term" value="P:transcription elongation by RNA polymerase I"/>
    <property type="evidence" value="ECO:0007669"/>
    <property type="project" value="TreeGrafter"/>
</dbReference>
<name>A0A371G366_MUCPR</name>
<dbReference type="InterPro" id="IPR036710">
    <property type="entry name" value="RNA_pol_Rpb5_N_sf"/>
</dbReference>
<dbReference type="InterPro" id="IPR005571">
    <property type="entry name" value="RNA_pol_Rpb5_N"/>
</dbReference>
<evidence type="ECO:0000313" key="7">
    <source>
        <dbReference type="Proteomes" id="UP000257109"/>
    </source>
</evidence>
<feature type="domain" description="RNA polymerase subunit H/Rpb5 C-terminal" evidence="4">
    <location>
        <begin position="153"/>
        <end position="225"/>
    </location>
</feature>
<keyword evidence="2" id="KW-0539">Nucleus</keyword>
<proteinExistence type="inferred from homology"/>
<dbReference type="SUPFAM" id="SSF53036">
    <property type="entry name" value="Eukaryotic RPB5 N-terminal domain"/>
    <property type="match status" value="1"/>
</dbReference>
<gene>
    <name evidence="6" type="primary">NRPE5A</name>
    <name evidence="6" type="ORF">CR513_33856</name>
</gene>
<dbReference type="OrthoDB" id="248779at2759"/>
<comment type="similarity">
    <text evidence="3">Belongs to the archaeal Rpo5/eukaryotic RPB5 RNA polymerase subunit family.</text>
</comment>
<comment type="caution">
    <text evidence="6">The sequence shown here is derived from an EMBL/GenBank/DDBJ whole genome shotgun (WGS) entry which is preliminary data.</text>
</comment>
<dbReference type="InterPro" id="IPR000783">
    <property type="entry name" value="RNA_pol_subH/Rpb5_C"/>
</dbReference>
<feature type="domain" description="RNA polymerase Rpb5 N-terminal" evidence="5">
    <location>
        <begin position="18"/>
        <end position="110"/>
    </location>
</feature>
<dbReference type="GO" id="GO:0006366">
    <property type="term" value="P:transcription by RNA polymerase II"/>
    <property type="evidence" value="ECO:0007669"/>
    <property type="project" value="TreeGrafter"/>
</dbReference>
<dbReference type="Pfam" id="PF03871">
    <property type="entry name" value="RNA_pol_Rpb5_N"/>
    <property type="match status" value="1"/>
</dbReference>
<evidence type="ECO:0000313" key="6">
    <source>
        <dbReference type="EMBL" id="RDX85010.1"/>
    </source>
</evidence>
<dbReference type="GO" id="GO:0055029">
    <property type="term" value="C:nuclear DNA-directed RNA polymerase complex"/>
    <property type="evidence" value="ECO:0007669"/>
    <property type="project" value="UniProtKB-ARBA"/>
</dbReference>
<keyword evidence="6" id="KW-0240">DNA-directed RNA polymerase</keyword>
<evidence type="ECO:0000259" key="4">
    <source>
        <dbReference type="Pfam" id="PF01191"/>
    </source>
</evidence>
<protein>
    <submittedName>
        <fullName evidence="6">DNA-directed RNA polymerase V subunit 5A</fullName>
    </submittedName>
</protein>
<dbReference type="PANTHER" id="PTHR10535:SF12">
    <property type="entry name" value="DNA-DIRECTED RNA POLYMERASE V SUBUNIT 5C"/>
    <property type="match status" value="1"/>
</dbReference>
<dbReference type="SUPFAM" id="SSF55287">
    <property type="entry name" value="RPB5-like RNA polymerase subunit"/>
    <property type="match status" value="1"/>
</dbReference>
<evidence type="ECO:0000256" key="1">
    <source>
        <dbReference type="ARBA" id="ARBA00004123"/>
    </source>
</evidence>